<feature type="compositionally biased region" description="Polar residues" evidence="1">
    <location>
        <begin position="317"/>
        <end position="343"/>
    </location>
</feature>
<feature type="compositionally biased region" description="Polar residues" evidence="1">
    <location>
        <begin position="279"/>
        <end position="305"/>
    </location>
</feature>
<evidence type="ECO:0000313" key="4">
    <source>
        <dbReference type="EMBL" id="KAF8569859.1"/>
    </source>
</evidence>
<dbReference type="Proteomes" id="UP000699462">
    <property type="component" value="Unassembled WGS sequence"/>
</dbReference>
<feature type="signal peptide" evidence="3">
    <location>
        <begin position="1"/>
        <end position="19"/>
    </location>
</feature>
<evidence type="ECO:0000256" key="2">
    <source>
        <dbReference type="SAM" id="Phobius"/>
    </source>
</evidence>
<keyword evidence="2" id="KW-0812">Transmembrane</keyword>
<feature type="chain" id="PRO_5035760805" evidence="3">
    <location>
        <begin position="20"/>
        <end position="375"/>
    </location>
</feature>
<comment type="caution">
    <text evidence="4">The sequence shown here is derived from an EMBL/GenBank/DDBJ whole genome shotgun (WGS) entry which is preliminary data.</text>
</comment>
<dbReference type="EMBL" id="JTDF01001551">
    <property type="protein sequence ID" value="KAF8569859.1"/>
    <property type="molecule type" value="Genomic_DNA"/>
</dbReference>
<gene>
    <name evidence="4" type="ORF">P879_03575</name>
</gene>
<name>A0A8T0DPJ9_9TREM</name>
<dbReference type="OrthoDB" id="6265457at2759"/>
<organism evidence="4 5">
    <name type="scientific">Paragonimus westermani</name>
    <dbReference type="NCBI Taxonomy" id="34504"/>
    <lineage>
        <taxon>Eukaryota</taxon>
        <taxon>Metazoa</taxon>
        <taxon>Spiralia</taxon>
        <taxon>Lophotrochozoa</taxon>
        <taxon>Platyhelminthes</taxon>
        <taxon>Trematoda</taxon>
        <taxon>Digenea</taxon>
        <taxon>Plagiorchiida</taxon>
        <taxon>Troglotremata</taxon>
        <taxon>Troglotrematidae</taxon>
        <taxon>Paragonimus</taxon>
    </lineage>
</organism>
<evidence type="ECO:0000313" key="5">
    <source>
        <dbReference type="Proteomes" id="UP000699462"/>
    </source>
</evidence>
<proteinExistence type="predicted"/>
<dbReference type="AlphaFoldDB" id="A0A8T0DPJ9"/>
<keyword evidence="5" id="KW-1185">Reference proteome</keyword>
<sequence length="375" mass="41771">MMVLPVTVILVALLNNVLAQNGTPDGSLTSTFKGLLAYNLSRVEHPENLTQENWTTVRTDVCKQITHMVPWYRAQENITNCTVVGTDRNGISVNYTILLTEEFLRTHDPLCSTYYILLANLVRRTVPRFEKYYLRDITLENASDHTGSTTIGVDGQLKESGGWVRWAGFILSAKVTSEIQDNVRKQIADFLKLSNISGSNIYTNPFGEYQDPEYKLYTRIKVNITIKNSMLAANRINYTCSSFRQLIKECVGSPFFYSKTIYIGRPVKLLDEKSDRSVSTETAQPETPVQESTTKDSGVTQNTPTQGGGDGKKEESSANTTNNSPTPDQTITNNGSVTTTSRTISGGVGKMTFGYSTLICHMFIVFPLAAWLCDW</sequence>
<keyword evidence="3" id="KW-0732">Signal</keyword>
<keyword evidence="2" id="KW-1133">Transmembrane helix</keyword>
<feature type="region of interest" description="Disordered" evidence="1">
    <location>
        <begin position="276"/>
        <end position="343"/>
    </location>
</feature>
<protein>
    <submittedName>
        <fullName evidence="4">Uncharacterized protein</fullName>
    </submittedName>
</protein>
<evidence type="ECO:0000256" key="1">
    <source>
        <dbReference type="SAM" id="MobiDB-lite"/>
    </source>
</evidence>
<reference evidence="4 5" key="1">
    <citation type="submission" date="2019-07" db="EMBL/GenBank/DDBJ databases">
        <title>Annotation for the trematode Paragonimus westermani.</title>
        <authorList>
            <person name="Choi Y.-J."/>
        </authorList>
    </citation>
    <scope>NUCLEOTIDE SEQUENCE [LARGE SCALE GENOMIC DNA]</scope>
    <source>
        <strain evidence="4">180907_Pwestermani</strain>
    </source>
</reference>
<evidence type="ECO:0000256" key="3">
    <source>
        <dbReference type="SAM" id="SignalP"/>
    </source>
</evidence>
<keyword evidence="2" id="KW-0472">Membrane</keyword>
<feature type="transmembrane region" description="Helical" evidence="2">
    <location>
        <begin position="353"/>
        <end position="373"/>
    </location>
</feature>
<accession>A0A8T0DPJ9</accession>